<gene>
    <name evidence="3" type="ORF">FL583_15890</name>
</gene>
<keyword evidence="3" id="KW-0378">Hydrolase</keyword>
<dbReference type="InParanoid" id="A0A545ARR0"/>
<protein>
    <submittedName>
        <fullName evidence="3">Alpha/beta fold hydrolase</fullName>
    </submittedName>
</protein>
<dbReference type="Pfam" id="PF00561">
    <property type="entry name" value="Abhydrolase_1"/>
    <property type="match status" value="1"/>
</dbReference>
<sequence length="372" mass="39628">MRPPSARVRCRSVRSTRRCNRRRPAARPSATARSAPATRPARPARRSSAHGRPERCVSGRFRRAPYPSHDAGPDPVQKERGQGSPARWCASPSDEPCGRAGTAHCRGMYLVARDGLRLSYDVLPADGPTVVLLHGFAGTAEANWVRTGVAGALHRAGRRVVLPDARGHGHSDRPHQDTAYTGGVFVTDVEDLLDRLGTPVDLVGYSMGAFTAARVVPHPQVRSVVLAGVGDAVLHPRECRSREAIATAMLADSTDPLGHRLRRYADLLGADRQALAAAQRGAAFDEPAGVRLGRTPVLVLAGEDDRAVGDPAALAAAIPGARLALVPGDHMTAPADPAFAAALLAYLQSNDRFRTTDAYQRAESFGVRSRVS</sequence>
<accession>A0A545ARR0</accession>
<dbReference type="Proteomes" id="UP000317982">
    <property type="component" value="Unassembled WGS sequence"/>
</dbReference>
<feature type="region of interest" description="Disordered" evidence="1">
    <location>
        <begin position="1"/>
        <end position="93"/>
    </location>
</feature>
<organism evidence="3 4">
    <name type="scientific">Cryptosporangium phraense</name>
    <dbReference type="NCBI Taxonomy" id="2593070"/>
    <lineage>
        <taxon>Bacteria</taxon>
        <taxon>Bacillati</taxon>
        <taxon>Actinomycetota</taxon>
        <taxon>Actinomycetes</taxon>
        <taxon>Cryptosporangiales</taxon>
        <taxon>Cryptosporangiaceae</taxon>
        <taxon>Cryptosporangium</taxon>
    </lineage>
</organism>
<dbReference type="AlphaFoldDB" id="A0A545ARR0"/>
<reference evidence="3 4" key="1">
    <citation type="submission" date="2019-07" db="EMBL/GenBank/DDBJ databases">
        <title>Cryptosporangium phraense sp. nov., isolated from plant litter.</title>
        <authorList>
            <person name="Suriyachadkun C."/>
        </authorList>
    </citation>
    <scope>NUCLEOTIDE SEQUENCE [LARGE SCALE GENOMIC DNA]</scope>
    <source>
        <strain evidence="3 4">A-T 5661</strain>
    </source>
</reference>
<comment type="caution">
    <text evidence="3">The sequence shown here is derived from an EMBL/GenBank/DDBJ whole genome shotgun (WGS) entry which is preliminary data.</text>
</comment>
<keyword evidence="4" id="KW-1185">Reference proteome</keyword>
<evidence type="ECO:0000313" key="3">
    <source>
        <dbReference type="EMBL" id="TQS43941.1"/>
    </source>
</evidence>
<feature type="compositionally biased region" description="Low complexity" evidence="1">
    <location>
        <begin position="26"/>
        <end position="41"/>
    </location>
</feature>
<evidence type="ECO:0000259" key="2">
    <source>
        <dbReference type="Pfam" id="PF00561"/>
    </source>
</evidence>
<dbReference type="GO" id="GO:0016787">
    <property type="term" value="F:hydrolase activity"/>
    <property type="evidence" value="ECO:0007669"/>
    <property type="project" value="UniProtKB-KW"/>
</dbReference>
<dbReference type="PANTHER" id="PTHR43194:SF2">
    <property type="entry name" value="PEROXISOMAL MEMBRANE PROTEIN LPX1"/>
    <property type="match status" value="1"/>
</dbReference>
<dbReference type="OrthoDB" id="63519at2"/>
<dbReference type="InterPro" id="IPR029058">
    <property type="entry name" value="AB_hydrolase_fold"/>
</dbReference>
<evidence type="ECO:0000313" key="4">
    <source>
        <dbReference type="Proteomes" id="UP000317982"/>
    </source>
</evidence>
<name>A0A545ARR0_9ACTN</name>
<dbReference type="InterPro" id="IPR000073">
    <property type="entry name" value="AB_hydrolase_1"/>
</dbReference>
<proteinExistence type="predicted"/>
<dbReference type="InterPro" id="IPR050228">
    <property type="entry name" value="Carboxylesterase_BioH"/>
</dbReference>
<evidence type="ECO:0000256" key="1">
    <source>
        <dbReference type="SAM" id="MobiDB-lite"/>
    </source>
</evidence>
<dbReference type="PANTHER" id="PTHR43194">
    <property type="entry name" value="HYDROLASE ALPHA/BETA FOLD FAMILY"/>
    <property type="match status" value="1"/>
</dbReference>
<feature type="compositionally biased region" description="Basic residues" evidence="1">
    <location>
        <begin position="8"/>
        <end position="25"/>
    </location>
</feature>
<feature type="domain" description="AB hydrolase-1" evidence="2">
    <location>
        <begin position="128"/>
        <end position="229"/>
    </location>
</feature>
<dbReference type="SUPFAM" id="SSF53474">
    <property type="entry name" value="alpha/beta-Hydrolases"/>
    <property type="match status" value="1"/>
</dbReference>
<dbReference type="EMBL" id="VIRS01000010">
    <property type="protein sequence ID" value="TQS43941.1"/>
    <property type="molecule type" value="Genomic_DNA"/>
</dbReference>
<dbReference type="Gene3D" id="3.40.50.1820">
    <property type="entry name" value="alpha/beta hydrolase"/>
    <property type="match status" value="1"/>
</dbReference>